<dbReference type="Gene3D" id="2.60.40.3930">
    <property type="match status" value="2"/>
</dbReference>
<dbReference type="InterPro" id="IPR041100">
    <property type="entry name" value="TQ"/>
</dbReference>
<evidence type="ECO:0000256" key="7">
    <source>
        <dbReference type="SAM" id="Phobius"/>
    </source>
</evidence>
<dbReference type="RefSeq" id="WP_185375197.1">
    <property type="nucleotide sequence ID" value="NZ_JAAROL010000011.1"/>
</dbReference>
<dbReference type="Pfam" id="PF17802">
    <property type="entry name" value="SpaA"/>
    <property type="match status" value="4"/>
</dbReference>
<dbReference type="PROSITE" id="PS50847">
    <property type="entry name" value="GRAM_POS_ANCHORING"/>
    <property type="match status" value="1"/>
</dbReference>
<dbReference type="NCBIfam" id="NF033903">
    <property type="entry name" value="VaFE_rpt"/>
    <property type="match status" value="2"/>
</dbReference>
<protein>
    <submittedName>
        <fullName evidence="9">VaFE repeat-containing surface-anchored protein</fullName>
    </submittedName>
</protein>
<organism evidence="9 10">
    <name type="scientific">Listeria booriae</name>
    <dbReference type="NCBI Taxonomy" id="1552123"/>
    <lineage>
        <taxon>Bacteria</taxon>
        <taxon>Bacillati</taxon>
        <taxon>Bacillota</taxon>
        <taxon>Bacilli</taxon>
        <taxon>Bacillales</taxon>
        <taxon>Listeriaceae</taxon>
        <taxon>Listeria</taxon>
    </lineage>
</organism>
<evidence type="ECO:0000313" key="9">
    <source>
        <dbReference type="EMBL" id="MBC1333500.1"/>
    </source>
</evidence>
<proteinExistence type="inferred from homology"/>
<dbReference type="InterPro" id="IPR013783">
    <property type="entry name" value="Ig-like_fold"/>
</dbReference>
<sequence length="1131" mass="122430">MNKLKRLKKGFSIFMIALIMLSTVFTPLKNVFASEVNGLETSPDGELKSKEMEEALKKGTQNNKLRVARAGSTVVYKGQVIYGPNIVGHFEVDGEQAFCIEHPKPTPGTGTSNDGGNIYDNPKVAAALYYGITGDGNMFGSDWTRGTVLTSLVVSEMYLGSYQGGQSVPGYDAYRAKAASGDYPKAEASFSVTNLTSTVVGGVQKTQSTKLIADVSNKFELTNIPAQVTVHNVTTGAQKTGGSLVIKGGDTIYFTALLDYDKDFASGALKGSMKDYSPILYKMNDDSLQKLVKGGWFDPTKTISFTARFEARTGDLEITKKGTDGKLLAGASYALKNAAGTVVANVTTGANGKVSIKDLQQGDYTATETKAPAGYTIDTTPRKVTITAGQTALLTLTNKFVSFRITGHKADSETGDAAQGDAKLSGGKYGLYADAAATVLLDEAVIDAKGNFTFKTLPLEGSTKTVYVKETVAPEGYTLDATIYPAVVTQTDNTTEVITQNKTYTDKVMKGSFDLIKFGNKPLLQSQLAGLKDGEKLPLLGAEFTVTHDKTGKVVSVKATDLQGYVNFTGIPYGDYTVTETKAPFGYKPVAPFKIQITKDGQHFNYLIEDKVIEAKVKIVKLDATTGETVPLAGTEYQILDSEKNVVKFHVNYPSDQDMDTFTSTADGTLVLPDTLPIGHYYLVETKAPAGYLINPEPVAFEIAADHDGQMITVEMKDTPAMGKIKGTKIKEVIDSENVDPEKIVYKEVPAENITFDVVATSDIVTPDGTVRFQKGDIVDTVKTDAKGYFESTKELYVGENNKYQLIETNAPEEYQTLAPIDFTLTYADGITPIVWKEFNVKNDLIKPIIGTKATGINGEKVLNPLGNTTLIDQINYKSLLVGKEYTVVTKAVNPANPKEVYASSTTKFTPKTADGTYEAKLVVDGSKLVGKDVVFFEYLQYKGEEVAKHTNPKDGNQTVHFTNPKIGTKATFENGQKATDPTGDVTVKDTMKYSGMIPGEAVKVVTKAVNAKTGQVIQTKETTFTPKAETGEYVVSMVLDAKQLAGQDIVFYEYFHKPETNQLIAKHEDINDKGQTVHFNDIKPVPAPEKPAKIGFLPTTGDRSMDLLVLCGLLLMAAGVYSLRRKKAKN</sequence>
<keyword evidence="4" id="KW-0964">Secreted</keyword>
<dbReference type="Pfam" id="PF18202">
    <property type="entry name" value="TQ"/>
    <property type="match status" value="2"/>
</dbReference>
<evidence type="ECO:0000256" key="5">
    <source>
        <dbReference type="ARBA" id="ARBA00022729"/>
    </source>
</evidence>
<evidence type="ECO:0000256" key="6">
    <source>
        <dbReference type="ARBA" id="ARBA00023088"/>
    </source>
</evidence>
<keyword evidence="7" id="KW-0812">Transmembrane</keyword>
<comment type="subcellular location">
    <subcellularLocation>
        <location evidence="1">Secreted</location>
        <location evidence="1">Cell wall</location>
        <topology evidence="1">Peptidoglycan-anchor</topology>
    </subcellularLocation>
</comment>
<reference evidence="9 10" key="1">
    <citation type="submission" date="2020-03" db="EMBL/GenBank/DDBJ databases">
        <title>Soil Listeria distribution.</title>
        <authorList>
            <person name="Liao J."/>
            <person name="Wiedmann M."/>
        </authorList>
    </citation>
    <scope>NUCLEOTIDE SEQUENCE [LARGE SCALE GENOMIC DNA]</scope>
    <source>
        <strain evidence="9 10">FSL L7-1833</strain>
    </source>
</reference>
<dbReference type="PANTHER" id="PTHR36108:SF13">
    <property type="entry name" value="COLOSSIN-B-RELATED"/>
    <property type="match status" value="1"/>
</dbReference>
<evidence type="ECO:0000256" key="3">
    <source>
        <dbReference type="ARBA" id="ARBA00022512"/>
    </source>
</evidence>
<dbReference type="Gene3D" id="2.60.40.10">
    <property type="entry name" value="Immunoglobulins"/>
    <property type="match status" value="5"/>
</dbReference>
<evidence type="ECO:0000256" key="1">
    <source>
        <dbReference type="ARBA" id="ARBA00004168"/>
    </source>
</evidence>
<dbReference type="EMBL" id="JAAROL010000011">
    <property type="protein sequence ID" value="MBC1333500.1"/>
    <property type="molecule type" value="Genomic_DNA"/>
</dbReference>
<evidence type="ECO:0000256" key="2">
    <source>
        <dbReference type="ARBA" id="ARBA00007257"/>
    </source>
</evidence>
<comment type="similarity">
    <text evidence="2">Belongs to the serine-aspartate repeat-containing protein (SDr) family.</text>
</comment>
<dbReference type="AlphaFoldDB" id="A0A7X0WGP0"/>
<name>A0A7X0WGP0_9LIST</name>
<gene>
    <name evidence="9" type="ORF">HB759_16260</name>
</gene>
<comment type="caution">
    <text evidence="9">The sequence shown here is derived from an EMBL/GenBank/DDBJ whole genome shotgun (WGS) entry which is preliminary data.</text>
</comment>
<feature type="transmembrane region" description="Helical" evidence="7">
    <location>
        <begin position="1108"/>
        <end position="1124"/>
    </location>
</feature>
<dbReference type="SUPFAM" id="SSF49478">
    <property type="entry name" value="Cna protein B-type domain"/>
    <property type="match status" value="2"/>
</dbReference>
<dbReference type="Pfam" id="PF20610">
    <property type="entry name" value="TED_2"/>
    <property type="match status" value="1"/>
</dbReference>
<evidence type="ECO:0000259" key="8">
    <source>
        <dbReference type="PROSITE" id="PS50847"/>
    </source>
</evidence>
<keyword evidence="7" id="KW-1133">Transmembrane helix</keyword>
<evidence type="ECO:0000256" key="4">
    <source>
        <dbReference type="ARBA" id="ARBA00022525"/>
    </source>
</evidence>
<accession>A0A7X0WGP0</accession>
<dbReference type="InterPro" id="IPR046751">
    <property type="entry name" value="TED_2"/>
</dbReference>
<keyword evidence="7" id="KW-0472">Membrane</keyword>
<dbReference type="InterPro" id="IPR041033">
    <property type="entry name" value="SpaA_PFL_dom_1"/>
</dbReference>
<feature type="domain" description="Gram-positive cocci surface proteins LPxTG" evidence="8">
    <location>
        <begin position="1098"/>
        <end position="1131"/>
    </location>
</feature>
<dbReference type="PANTHER" id="PTHR36108">
    <property type="entry name" value="COLOSSIN-B-RELATED"/>
    <property type="match status" value="1"/>
</dbReference>
<keyword evidence="5" id="KW-0732">Signal</keyword>
<keyword evidence="6" id="KW-0572">Peptidoglycan-anchor</keyword>
<dbReference type="InterPro" id="IPR019931">
    <property type="entry name" value="LPXTG_anchor"/>
</dbReference>
<evidence type="ECO:0000313" key="10">
    <source>
        <dbReference type="Proteomes" id="UP000532866"/>
    </source>
</evidence>
<keyword evidence="3" id="KW-0134">Cell wall</keyword>
<dbReference type="Proteomes" id="UP000532866">
    <property type="component" value="Unassembled WGS sequence"/>
</dbReference>
<dbReference type="NCBIfam" id="TIGR01167">
    <property type="entry name" value="LPXTG_anchor"/>
    <property type="match status" value="1"/>
</dbReference>